<proteinExistence type="predicted"/>
<evidence type="ECO:0000313" key="3">
    <source>
        <dbReference type="EMBL" id="SVC43836.1"/>
    </source>
</evidence>
<evidence type="ECO:0000259" key="2">
    <source>
        <dbReference type="Pfam" id="PF00676"/>
    </source>
</evidence>
<feature type="domain" description="Dehydrogenase E1 component" evidence="2">
    <location>
        <begin position="39"/>
        <end position="94"/>
    </location>
</feature>
<organism evidence="3">
    <name type="scientific">marine metagenome</name>
    <dbReference type="NCBI Taxonomy" id="408172"/>
    <lineage>
        <taxon>unclassified sequences</taxon>
        <taxon>metagenomes</taxon>
        <taxon>ecological metagenomes</taxon>
    </lineage>
</organism>
<dbReference type="InterPro" id="IPR050771">
    <property type="entry name" value="Alpha-ketoacid_DH_E1_comp"/>
</dbReference>
<dbReference type="InterPro" id="IPR001017">
    <property type="entry name" value="DH_E1"/>
</dbReference>
<dbReference type="PANTHER" id="PTHR43380">
    <property type="entry name" value="2-OXOISOVALERATE DEHYDROGENASE SUBUNIT ALPHA, MITOCHONDRIAL"/>
    <property type="match status" value="1"/>
</dbReference>
<dbReference type="Pfam" id="PF00676">
    <property type="entry name" value="E1_dh"/>
    <property type="match status" value="1"/>
</dbReference>
<dbReference type="EMBL" id="UINC01091229">
    <property type="protein sequence ID" value="SVC43836.1"/>
    <property type="molecule type" value="Genomic_DNA"/>
</dbReference>
<dbReference type="InterPro" id="IPR029061">
    <property type="entry name" value="THDP-binding"/>
</dbReference>
<dbReference type="GO" id="GO:0009083">
    <property type="term" value="P:branched-chain amino acid catabolic process"/>
    <property type="evidence" value="ECO:0007669"/>
    <property type="project" value="TreeGrafter"/>
</dbReference>
<accession>A0A382M4P0</accession>
<keyword evidence="1" id="KW-0560">Oxidoreductase</keyword>
<protein>
    <recommendedName>
        <fullName evidence="2">Dehydrogenase E1 component domain-containing protein</fullName>
    </recommendedName>
</protein>
<sequence length="95" mass="10838">MKTVASFKIQYTQFLDQEGEEVRPLPAEITDTQLAECYRDMVFCRVFDKKAVALQRTGRISTYAPLIGQEAVDVGIAHAMKRDDVFLPYYRNTGT</sequence>
<dbReference type="SUPFAM" id="SSF52518">
    <property type="entry name" value="Thiamin diphosphate-binding fold (THDP-binding)"/>
    <property type="match status" value="1"/>
</dbReference>
<feature type="non-terminal residue" evidence="3">
    <location>
        <position position="95"/>
    </location>
</feature>
<dbReference type="Gene3D" id="3.40.50.970">
    <property type="match status" value="1"/>
</dbReference>
<reference evidence="3" key="1">
    <citation type="submission" date="2018-05" db="EMBL/GenBank/DDBJ databases">
        <authorList>
            <person name="Lanie J.A."/>
            <person name="Ng W.-L."/>
            <person name="Kazmierczak K.M."/>
            <person name="Andrzejewski T.M."/>
            <person name="Davidsen T.M."/>
            <person name="Wayne K.J."/>
            <person name="Tettelin H."/>
            <person name="Glass J.I."/>
            <person name="Rusch D."/>
            <person name="Podicherti R."/>
            <person name="Tsui H.-C.T."/>
            <person name="Winkler M.E."/>
        </authorList>
    </citation>
    <scope>NUCLEOTIDE SEQUENCE</scope>
</reference>
<dbReference type="AlphaFoldDB" id="A0A382M4P0"/>
<dbReference type="GO" id="GO:0016624">
    <property type="term" value="F:oxidoreductase activity, acting on the aldehyde or oxo group of donors, disulfide as acceptor"/>
    <property type="evidence" value="ECO:0007669"/>
    <property type="project" value="InterPro"/>
</dbReference>
<evidence type="ECO:0000256" key="1">
    <source>
        <dbReference type="ARBA" id="ARBA00023002"/>
    </source>
</evidence>
<name>A0A382M4P0_9ZZZZ</name>
<dbReference type="PANTHER" id="PTHR43380:SF1">
    <property type="entry name" value="2-OXOISOVALERATE DEHYDROGENASE SUBUNIT ALPHA, MITOCHONDRIAL"/>
    <property type="match status" value="1"/>
</dbReference>
<gene>
    <name evidence="3" type="ORF">METZ01_LOCUS296690</name>
</gene>